<sequence length="298" mass="32716">MAANNALRVRSIFRPNLLKGKVAIVTGGATAIGKAITEELLYLGSSVTIASRNEDNLKSAVKDFQNRILPADEKERATFMPCNIRKEDQVKQLFRYTLDKYGRLDFLVNNGGGQFVSTVDNTSLKGWNAVVETNLTGTFLMCREAYQQWMEEHGGAIVNIIMENTRGFPLVAHSGAARAGVENLTRSLSIEWAASGIRINAVMPGVIYSETAAKNYETDLFRLVRPQLPAKRHGTPQEVSSAVCFLLSPGASYISGATLVVDAASRFYPTITLEIPEHDRWPKHDSCSDSDTKASSKL</sequence>
<comment type="subunit">
    <text evidence="12">Interacts with PEX5, probably required to target it into peroxisomes.</text>
</comment>
<dbReference type="GO" id="GO:0033306">
    <property type="term" value="P:phytol metabolic process"/>
    <property type="evidence" value="ECO:0007669"/>
    <property type="project" value="TreeGrafter"/>
</dbReference>
<dbReference type="Pfam" id="PF13561">
    <property type="entry name" value="adh_short_C2"/>
    <property type="match status" value="1"/>
</dbReference>
<evidence type="ECO:0000256" key="15">
    <source>
        <dbReference type="ARBA" id="ARBA00047570"/>
    </source>
</evidence>
<evidence type="ECO:0000256" key="19">
    <source>
        <dbReference type="ARBA" id="ARBA00049386"/>
    </source>
</evidence>
<comment type="function">
    <text evidence="11">Participates in chain elongation of fatty acids. Catalyzes the reduction of trans-2-enoyl-CoAs of varying chain lengths from 6:1 to 16:1, having maximum activity with 10:1 CoA. Has no 2,4-dienoyl-CoA reductase activity.</text>
</comment>
<evidence type="ECO:0000256" key="14">
    <source>
        <dbReference type="ARBA" id="ARBA00041063"/>
    </source>
</evidence>
<evidence type="ECO:0000256" key="7">
    <source>
        <dbReference type="ARBA" id="ARBA00023002"/>
    </source>
</evidence>
<dbReference type="PRINTS" id="PR00080">
    <property type="entry name" value="SDRFAMILY"/>
</dbReference>
<keyword evidence="8" id="KW-0443">Lipid metabolism</keyword>
<organism evidence="21">
    <name type="scientific">Amblyomma aureolatum</name>
    <dbReference type="NCBI Taxonomy" id="187763"/>
    <lineage>
        <taxon>Eukaryota</taxon>
        <taxon>Metazoa</taxon>
        <taxon>Ecdysozoa</taxon>
        <taxon>Arthropoda</taxon>
        <taxon>Chelicerata</taxon>
        <taxon>Arachnida</taxon>
        <taxon>Acari</taxon>
        <taxon>Parasitiformes</taxon>
        <taxon>Ixodida</taxon>
        <taxon>Ixodoidea</taxon>
        <taxon>Ixodidae</taxon>
        <taxon>Amblyomminae</taxon>
        <taxon>Amblyomma</taxon>
    </lineage>
</organism>
<evidence type="ECO:0000256" key="11">
    <source>
        <dbReference type="ARBA" id="ARBA00037124"/>
    </source>
</evidence>
<dbReference type="GO" id="GO:0019166">
    <property type="term" value="F:trans-2-enoyl-CoA reductase (NADPH) activity"/>
    <property type="evidence" value="ECO:0007669"/>
    <property type="project" value="UniProtKB-EC"/>
</dbReference>
<evidence type="ECO:0000256" key="10">
    <source>
        <dbReference type="ARBA" id="ARBA00023160"/>
    </source>
</evidence>
<proteinExistence type="evidence at transcript level"/>
<dbReference type="GO" id="GO:0006633">
    <property type="term" value="P:fatty acid biosynthetic process"/>
    <property type="evidence" value="ECO:0007669"/>
    <property type="project" value="UniProtKB-KW"/>
</dbReference>
<dbReference type="Gene3D" id="3.40.50.720">
    <property type="entry name" value="NAD(P)-binding Rossmann-like Domain"/>
    <property type="match status" value="1"/>
</dbReference>
<comment type="catalytic activity">
    <reaction evidence="19">
        <text>(2E)-decenoyl-CoA + NADPH + H(+) = decanoyl-CoA + NADP(+)</text>
        <dbReference type="Rhea" id="RHEA:44960"/>
        <dbReference type="ChEBI" id="CHEBI:15378"/>
        <dbReference type="ChEBI" id="CHEBI:57783"/>
        <dbReference type="ChEBI" id="CHEBI:58349"/>
        <dbReference type="ChEBI" id="CHEBI:61406"/>
        <dbReference type="ChEBI" id="CHEBI:61430"/>
    </reaction>
    <physiologicalReaction direction="left-to-right" evidence="19">
        <dbReference type="Rhea" id="RHEA:44961"/>
    </physiologicalReaction>
</comment>
<dbReference type="PANTHER" id="PTHR24317">
    <property type="entry name" value="PEROXISOMAL TRANS-2-ENOYL-COA REDUCTASE"/>
    <property type="match status" value="1"/>
</dbReference>
<evidence type="ECO:0000256" key="13">
    <source>
        <dbReference type="ARBA" id="ARBA00038849"/>
    </source>
</evidence>
<keyword evidence="4" id="KW-0597">Phosphoprotein</keyword>
<reference evidence="21" key="1">
    <citation type="journal article" date="2017" name="Front. Cell. Infect. Microbiol.">
        <title>The Distinct Transcriptional Response of the Midgut of Amblyomma sculptum and Amblyomma aureolatum Ticks to Rickettsia rickettsii Correlates to Their Differences in Susceptibility to Infection.</title>
        <authorList>
            <person name="Martins L.A."/>
            <person name="Galletti M.F.B.M."/>
            <person name="Ribeiro J.M."/>
            <person name="Fujita A."/>
            <person name="Costa F.B."/>
            <person name="Labruna M.B."/>
            <person name="Daffre S."/>
            <person name="Fogaca A.C."/>
        </authorList>
    </citation>
    <scope>NUCLEOTIDE SEQUENCE</scope>
</reference>
<comment type="catalytic activity">
    <reaction evidence="17">
        <text>(2E)-hexenoyl-CoA + NADPH + H(+) = hexanoyl-CoA + NADP(+)</text>
        <dbReference type="Rhea" id="RHEA:44956"/>
        <dbReference type="ChEBI" id="CHEBI:15378"/>
        <dbReference type="ChEBI" id="CHEBI:57783"/>
        <dbReference type="ChEBI" id="CHEBI:58349"/>
        <dbReference type="ChEBI" id="CHEBI:62077"/>
        <dbReference type="ChEBI" id="CHEBI:62620"/>
    </reaction>
    <physiologicalReaction direction="left-to-right" evidence="17">
        <dbReference type="Rhea" id="RHEA:44957"/>
    </physiologicalReaction>
</comment>
<name>A0A1E1X9R6_9ACAR</name>
<comment type="catalytic activity">
    <reaction evidence="16">
        <text>(2E)-tetradecenoyl-CoA + NADPH + H(+) = tetradecanoyl-CoA + NADP(+)</text>
        <dbReference type="Rhea" id="RHEA:44968"/>
        <dbReference type="ChEBI" id="CHEBI:15378"/>
        <dbReference type="ChEBI" id="CHEBI:57385"/>
        <dbReference type="ChEBI" id="CHEBI:57783"/>
        <dbReference type="ChEBI" id="CHEBI:58349"/>
        <dbReference type="ChEBI" id="CHEBI:61405"/>
    </reaction>
    <physiologicalReaction direction="left-to-right" evidence="16">
        <dbReference type="Rhea" id="RHEA:44969"/>
    </physiologicalReaction>
</comment>
<dbReference type="InterPro" id="IPR002347">
    <property type="entry name" value="SDR_fam"/>
</dbReference>
<comment type="pathway">
    <text evidence="2">Lipid metabolism.</text>
</comment>
<keyword evidence="10" id="KW-0275">Fatty acid biosynthesis</keyword>
<dbReference type="EMBL" id="GFAC01003432">
    <property type="protein sequence ID" value="JAT95756.1"/>
    <property type="molecule type" value="mRNA"/>
</dbReference>
<keyword evidence="7" id="KW-0560">Oxidoreductase</keyword>
<evidence type="ECO:0000256" key="18">
    <source>
        <dbReference type="ARBA" id="ARBA00049251"/>
    </source>
</evidence>
<dbReference type="FunFam" id="3.40.50.720:FF:000335">
    <property type="entry name" value="Peroxisomal trans-2-enoyl-CoA reductase"/>
    <property type="match status" value="1"/>
</dbReference>
<evidence type="ECO:0000256" key="4">
    <source>
        <dbReference type="ARBA" id="ARBA00022553"/>
    </source>
</evidence>
<protein>
    <recommendedName>
        <fullName evidence="14">Peroxisomal trans-2-enoyl-CoA reductase</fullName>
        <ecNumber evidence="13">1.3.1.38</ecNumber>
    </recommendedName>
</protein>
<dbReference type="SUPFAM" id="SSF51735">
    <property type="entry name" value="NAD(P)-binding Rossmann-fold domains"/>
    <property type="match status" value="1"/>
</dbReference>
<dbReference type="AlphaFoldDB" id="A0A1E1X9R6"/>
<keyword evidence="9" id="KW-0576">Peroxisome</keyword>
<keyword evidence="5" id="KW-0276">Fatty acid metabolism</keyword>
<evidence type="ECO:0000256" key="17">
    <source>
        <dbReference type="ARBA" id="ARBA00049108"/>
    </source>
</evidence>
<evidence type="ECO:0000256" key="1">
    <source>
        <dbReference type="ARBA" id="ARBA00004275"/>
    </source>
</evidence>
<evidence type="ECO:0000256" key="9">
    <source>
        <dbReference type="ARBA" id="ARBA00023140"/>
    </source>
</evidence>
<evidence type="ECO:0000256" key="3">
    <source>
        <dbReference type="ARBA" id="ARBA00022516"/>
    </source>
</evidence>
<keyword evidence="3" id="KW-0444">Lipid biosynthesis</keyword>
<dbReference type="InterPro" id="IPR052388">
    <property type="entry name" value="Peroxisomal_t2-enoyl-CoA_red"/>
</dbReference>
<evidence type="ECO:0000313" key="21">
    <source>
        <dbReference type="EMBL" id="JAT95756.1"/>
    </source>
</evidence>
<accession>A0A1E1X9R6</accession>
<evidence type="ECO:0000256" key="8">
    <source>
        <dbReference type="ARBA" id="ARBA00023098"/>
    </source>
</evidence>
<evidence type="ECO:0000256" key="6">
    <source>
        <dbReference type="ARBA" id="ARBA00022857"/>
    </source>
</evidence>
<comment type="subcellular location">
    <subcellularLocation>
        <location evidence="1">Peroxisome</location>
    </subcellularLocation>
</comment>
<dbReference type="GO" id="GO:0005777">
    <property type="term" value="C:peroxisome"/>
    <property type="evidence" value="ECO:0007669"/>
    <property type="project" value="UniProtKB-SubCell"/>
</dbReference>
<evidence type="ECO:0000256" key="16">
    <source>
        <dbReference type="ARBA" id="ARBA00048686"/>
    </source>
</evidence>
<evidence type="ECO:0000256" key="20">
    <source>
        <dbReference type="ARBA" id="ARBA00049559"/>
    </source>
</evidence>
<dbReference type="EC" id="1.3.1.38" evidence="13"/>
<dbReference type="PRINTS" id="PR00081">
    <property type="entry name" value="GDHRDH"/>
</dbReference>
<comment type="catalytic activity">
    <reaction evidence="20">
        <text>(2E)-octenoyl-CoA + NADPH + H(+) = octanoyl-CoA + NADP(+)</text>
        <dbReference type="Rhea" id="RHEA:44952"/>
        <dbReference type="ChEBI" id="CHEBI:15378"/>
        <dbReference type="ChEBI" id="CHEBI:57386"/>
        <dbReference type="ChEBI" id="CHEBI:57783"/>
        <dbReference type="ChEBI" id="CHEBI:58349"/>
        <dbReference type="ChEBI" id="CHEBI:62242"/>
    </reaction>
    <physiologicalReaction direction="left-to-right" evidence="20">
        <dbReference type="Rhea" id="RHEA:44953"/>
    </physiologicalReaction>
</comment>
<keyword evidence="6" id="KW-0521">NADP</keyword>
<dbReference type="PANTHER" id="PTHR24317:SF7">
    <property type="entry name" value="PEROXISOMAL TRANS-2-ENOYL-COA REDUCTASE"/>
    <property type="match status" value="1"/>
</dbReference>
<dbReference type="InterPro" id="IPR036291">
    <property type="entry name" value="NAD(P)-bd_dom_sf"/>
</dbReference>
<evidence type="ECO:0000256" key="5">
    <source>
        <dbReference type="ARBA" id="ARBA00022832"/>
    </source>
</evidence>
<comment type="catalytic activity">
    <reaction evidence="15">
        <text>(2E)-dodecenoyl-CoA + NADPH + H(+) = dodecanoyl-CoA + NADP(+)</text>
        <dbReference type="Rhea" id="RHEA:44964"/>
        <dbReference type="ChEBI" id="CHEBI:15378"/>
        <dbReference type="ChEBI" id="CHEBI:57330"/>
        <dbReference type="ChEBI" id="CHEBI:57375"/>
        <dbReference type="ChEBI" id="CHEBI:57783"/>
        <dbReference type="ChEBI" id="CHEBI:58349"/>
    </reaction>
    <physiologicalReaction direction="left-to-right" evidence="15">
        <dbReference type="Rhea" id="RHEA:44965"/>
    </physiologicalReaction>
</comment>
<evidence type="ECO:0000256" key="12">
    <source>
        <dbReference type="ARBA" id="ARBA00038622"/>
    </source>
</evidence>
<evidence type="ECO:0000256" key="2">
    <source>
        <dbReference type="ARBA" id="ARBA00005189"/>
    </source>
</evidence>
<comment type="catalytic activity">
    <reaction evidence="18">
        <text>a (2E)-enoyl-CoA + NADPH + H(+) = a 2,3-saturated acyl-CoA + NADP(+)</text>
        <dbReference type="Rhea" id="RHEA:33763"/>
        <dbReference type="ChEBI" id="CHEBI:15378"/>
        <dbReference type="ChEBI" id="CHEBI:57783"/>
        <dbReference type="ChEBI" id="CHEBI:58349"/>
        <dbReference type="ChEBI" id="CHEBI:58856"/>
        <dbReference type="ChEBI" id="CHEBI:65111"/>
        <dbReference type="EC" id="1.3.1.38"/>
    </reaction>
    <physiologicalReaction direction="left-to-right" evidence="18">
        <dbReference type="Rhea" id="RHEA:33764"/>
    </physiologicalReaction>
</comment>
<dbReference type="CDD" id="cd05369">
    <property type="entry name" value="TER_DECR_SDR_a"/>
    <property type="match status" value="1"/>
</dbReference>